<dbReference type="Pfam" id="PF14322">
    <property type="entry name" value="SusD-like_3"/>
    <property type="match status" value="1"/>
</dbReference>
<feature type="domain" description="RagB/SusD" evidence="8">
    <location>
        <begin position="329"/>
        <end position="468"/>
    </location>
</feature>
<evidence type="ECO:0000256" key="3">
    <source>
        <dbReference type="ARBA" id="ARBA00022729"/>
    </source>
</evidence>
<feature type="domain" description="SusD-like N-terminal" evidence="9">
    <location>
        <begin position="100"/>
        <end position="232"/>
    </location>
</feature>
<keyword evidence="4" id="KW-0472">Membrane</keyword>
<proteinExistence type="inferred from homology"/>
<comment type="caution">
    <text evidence="10">The sequence shown here is derived from an EMBL/GenBank/DDBJ whole genome shotgun (WGS) entry which is preliminary data.</text>
</comment>
<dbReference type="CDD" id="cd08977">
    <property type="entry name" value="SusD"/>
    <property type="match status" value="1"/>
</dbReference>
<dbReference type="InterPro" id="IPR012944">
    <property type="entry name" value="SusD_RagB_dom"/>
</dbReference>
<keyword evidence="5" id="KW-0998">Cell outer membrane</keyword>
<comment type="similarity">
    <text evidence="2">Belongs to the SusD family.</text>
</comment>
<accession>A0A4U6CPE8</accession>
<organism evidence="10 11">
    <name type="scientific">Dyadobacter frigoris</name>
    <dbReference type="NCBI Taxonomy" id="2576211"/>
    <lineage>
        <taxon>Bacteria</taxon>
        <taxon>Pseudomonadati</taxon>
        <taxon>Bacteroidota</taxon>
        <taxon>Cytophagia</taxon>
        <taxon>Cytophagales</taxon>
        <taxon>Spirosomataceae</taxon>
        <taxon>Dyadobacter</taxon>
    </lineage>
</organism>
<dbReference type="EMBL" id="SZVO01000030">
    <property type="protein sequence ID" value="TKT85495.1"/>
    <property type="molecule type" value="Genomic_DNA"/>
</dbReference>
<reference evidence="10 11" key="1">
    <citation type="submission" date="2019-05" db="EMBL/GenBank/DDBJ databases">
        <title>Dyadobacter AR-3-8 sp. nov., isolated from arctic soil.</title>
        <authorList>
            <person name="Chaudhary D.K."/>
        </authorList>
    </citation>
    <scope>NUCLEOTIDE SEQUENCE [LARGE SCALE GENOMIC DNA]</scope>
    <source>
        <strain evidence="10 11">AR-3-8</strain>
    </source>
</reference>
<evidence type="ECO:0000256" key="2">
    <source>
        <dbReference type="ARBA" id="ARBA00006275"/>
    </source>
</evidence>
<keyword evidence="11" id="KW-1185">Reference proteome</keyword>
<evidence type="ECO:0000256" key="7">
    <source>
        <dbReference type="SAM" id="SignalP"/>
    </source>
</evidence>
<evidence type="ECO:0000313" key="10">
    <source>
        <dbReference type="EMBL" id="TKT85495.1"/>
    </source>
</evidence>
<evidence type="ECO:0000256" key="6">
    <source>
        <dbReference type="SAM" id="MobiDB-lite"/>
    </source>
</evidence>
<feature type="region of interest" description="Disordered" evidence="6">
    <location>
        <begin position="447"/>
        <end position="469"/>
    </location>
</feature>
<dbReference type="InterPro" id="IPR011990">
    <property type="entry name" value="TPR-like_helical_dom_sf"/>
</dbReference>
<feature type="signal peptide" evidence="7">
    <location>
        <begin position="1"/>
        <end position="23"/>
    </location>
</feature>
<dbReference type="RefSeq" id="WP_137344438.1">
    <property type="nucleotide sequence ID" value="NZ_BSQH01000020.1"/>
</dbReference>
<comment type="subcellular location">
    <subcellularLocation>
        <location evidence="1">Cell outer membrane</location>
    </subcellularLocation>
</comment>
<dbReference type="Gene3D" id="1.25.40.390">
    <property type="match status" value="1"/>
</dbReference>
<evidence type="ECO:0000259" key="9">
    <source>
        <dbReference type="Pfam" id="PF14322"/>
    </source>
</evidence>
<feature type="chain" id="PRO_5020225958" evidence="7">
    <location>
        <begin position="24"/>
        <end position="469"/>
    </location>
</feature>
<sequence length="469" mass="52274">MIHLQKYIAASAASMLLAMFWLCSVCGCKQFLETDYPVNQLVTGAIFENDATALGAMSGVYEQMMESLTSYSNGMLTLYGGLSSDELVNHGSVSTKIEFYDNALSASNTELKGNVWDRLYSNIYQANSVLSGLEQSKMLSTPVRVQLEGEARFIRAFCHFYLVNLFGRVPYITTTDYLVNAHAIQMPGQKVYENILSDLKIAQSLLLDGSGSVGRIRPDKAAATALLARTYLYLEDWSDAETQASLVLDNQNYTLNTDLAQVFNALSKETIWQLRPVVPGTNAGDGYLFVQTTGTPLYASLSSQVMDAFETADKRKTAWVNSYQYDKQSYHLPCKYKIKSADAVTEYNVVFRLAELYLIRAEARASLNNLSGAQADINVIRRRAGLSGIEQKNTAADQSLLLQAIADERRIELFCEWGHRWFDLKRTGQINEIMQAIKPGSWQQTDADYPIPSSDLTNNPSLVQNPGYH</sequence>
<dbReference type="AlphaFoldDB" id="A0A4U6CPE8"/>
<dbReference type="SUPFAM" id="SSF48452">
    <property type="entry name" value="TPR-like"/>
    <property type="match status" value="1"/>
</dbReference>
<keyword evidence="3 7" id="KW-0732">Signal</keyword>
<name>A0A4U6CPE8_9BACT</name>
<evidence type="ECO:0000256" key="4">
    <source>
        <dbReference type="ARBA" id="ARBA00023136"/>
    </source>
</evidence>
<evidence type="ECO:0000259" key="8">
    <source>
        <dbReference type="Pfam" id="PF07980"/>
    </source>
</evidence>
<dbReference type="PROSITE" id="PS51257">
    <property type="entry name" value="PROKAR_LIPOPROTEIN"/>
    <property type="match status" value="1"/>
</dbReference>
<feature type="compositionally biased region" description="Polar residues" evidence="6">
    <location>
        <begin position="454"/>
        <end position="469"/>
    </location>
</feature>
<evidence type="ECO:0000256" key="1">
    <source>
        <dbReference type="ARBA" id="ARBA00004442"/>
    </source>
</evidence>
<dbReference type="OrthoDB" id="9794888at2"/>
<dbReference type="Proteomes" id="UP000304900">
    <property type="component" value="Unassembled WGS sequence"/>
</dbReference>
<gene>
    <name evidence="10" type="ORF">FDK13_33810</name>
</gene>
<evidence type="ECO:0000256" key="5">
    <source>
        <dbReference type="ARBA" id="ARBA00023237"/>
    </source>
</evidence>
<dbReference type="InterPro" id="IPR033985">
    <property type="entry name" value="SusD-like_N"/>
</dbReference>
<dbReference type="GO" id="GO:0009279">
    <property type="term" value="C:cell outer membrane"/>
    <property type="evidence" value="ECO:0007669"/>
    <property type="project" value="UniProtKB-SubCell"/>
</dbReference>
<protein>
    <submittedName>
        <fullName evidence="10">RagB/SusD family nutrient uptake outer membrane protein</fullName>
    </submittedName>
</protein>
<dbReference type="Pfam" id="PF07980">
    <property type="entry name" value="SusD_RagB"/>
    <property type="match status" value="1"/>
</dbReference>
<evidence type="ECO:0000313" key="11">
    <source>
        <dbReference type="Proteomes" id="UP000304900"/>
    </source>
</evidence>